<feature type="compositionally biased region" description="Basic and acidic residues" evidence="1">
    <location>
        <begin position="803"/>
        <end position="812"/>
    </location>
</feature>
<evidence type="ECO:0000313" key="2">
    <source>
        <dbReference type="EMBL" id="VDD78082.1"/>
    </source>
</evidence>
<feature type="region of interest" description="Disordered" evidence="1">
    <location>
        <begin position="751"/>
        <end position="902"/>
    </location>
</feature>
<gene>
    <name evidence="2" type="ORF">MCOS_LOCUS4085</name>
</gene>
<reference evidence="2 3" key="1">
    <citation type="submission" date="2018-10" db="EMBL/GenBank/DDBJ databases">
        <authorList>
            <consortium name="Pathogen Informatics"/>
        </authorList>
    </citation>
    <scope>NUCLEOTIDE SEQUENCE [LARGE SCALE GENOMIC DNA]</scope>
</reference>
<dbReference type="EMBL" id="UXSR01001256">
    <property type="protein sequence ID" value="VDD78082.1"/>
    <property type="molecule type" value="Genomic_DNA"/>
</dbReference>
<feature type="compositionally biased region" description="Pro residues" evidence="1">
    <location>
        <begin position="877"/>
        <end position="889"/>
    </location>
</feature>
<feature type="compositionally biased region" description="Polar residues" evidence="1">
    <location>
        <begin position="890"/>
        <end position="899"/>
    </location>
</feature>
<organism evidence="2 3">
    <name type="scientific">Mesocestoides corti</name>
    <name type="common">Flatworm</name>
    <dbReference type="NCBI Taxonomy" id="53468"/>
    <lineage>
        <taxon>Eukaryota</taxon>
        <taxon>Metazoa</taxon>
        <taxon>Spiralia</taxon>
        <taxon>Lophotrochozoa</taxon>
        <taxon>Platyhelminthes</taxon>
        <taxon>Cestoda</taxon>
        <taxon>Eucestoda</taxon>
        <taxon>Cyclophyllidea</taxon>
        <taxon>Mesocestoididae</taxon>
        <taxon>Mesocestoides</taxon>
    </lineage>
</organism>
<feature type="compositionally biased region" description="Polar residues" evidence="1">
    <location>
        <begin position="818"/>
        <end position="853"/>
    </location>
</feature>
<evidence type="ECO:0000313" key="3">
    <source>
        <dbReference type="Proteomes" id="UP000267029"/>
    </source>
</evidence>
<feature type="compositionally biased region" description="Basic and acidic residues" evidence="1">
    <location>
        <begin position="765"/>
        <end position="776"/>
    </location>
</feature>
<dbReference type="AlphaFoldDB" id="A0A0R3UAY6"/>
<protein>
    <recommendedName>
        <fullName evidence="4">K Homology domain-containing protein</fullName>
    </recommendedName>
</protein>
<evidence type="ECO:0000256" key="1">
    <source>
        <dbReference type="SAM" id="MobiDB-lite"/>
    </source>
</evidence>
<accession>A0A0R3UAY6</accession>
<name>A0A0R3UAY6_MESCO</name>
<proteinExistence type="predicted"/>
<sequence length="1046" mass="114082">MRVEFHTAVKVQNKFYAHRLTRCPGLASGGEASGIRPVVHIPFQKVFHSLADEHLGGRKELDILPSPTTLLSISSRNAAELNTVNRVPSDTCGFDQKDFFEDPPLPPPPSPPPTTKANDMTNMYANSSSLPPLINANRNATELDAGNRVPFNLHRFDHNQCLKDLPLPSPPSPRPINEAGDMTTVLTKSSSFPPLVKAQRNVNESDTANGVPINLHQFDQCDFFGDPPLPPPPSPPPITEVNDATGKCATSQLPQQASRCFQATNHNNDFGGFPLPPPSPLLTTNTVTTNDLSSHKRFITEIKLKINSSTFEPNETTDEKIAFLTARMNSLTDREPHHELLHEDSFLSSANRLSSLSRNTIRLNPKNHTTTLSNSFTEVARSLSCSLQNKQVSTQAAPFQSPLRAPYQARCQDLNCLTRLTFDNHSSRCFLPPSEQANLHDYRGDNPTPAIQTGDTSTSASIHDLLHGSSLLNLENLLKAPESFVPADDESCTMVYSDSPTDSLEYSKCWRSLDTSFTERKPPAHVGGEFNSCAIQFPADNVKESYAPKEAKVISQDSSPGKDTTRQLRPAVSSCHSPSPVITYTIIHEARNNKQVNGPNPVAQFVLPNEAAPGVGVLPRSQVPTAFTTIIAADSMDFLDDINDNVVLVDDVITMSRGTRSLLTVRPPQVTLKKATPEKKSAPTPPQPQDHNKEPLLSATHGSVANGLNLLSFIGDKHRRELLQRWLVNQVSANVAMRIGNHVAQRFRDPGSTQMHLHPQTLHDPSSRQKSGEHKGHSGRSSSITPPTSGDKSSSASETGTKLLERQDKQGDLEASVASESSHGFSRSCSTCSIPQTVRKSQPKNSQIRQPSGSRRGDQKNHKSLNQKQAVNSPALASPPPVSTHPPPQLVTTQKNPTVKKNLVRGPREQPVVKVIKVKRPPLMNMAAAGSKEVAQSGTNNVSGVKQNSEFPYEQAIEISSTDEIARSHLNPHDRRIKSVAIKTGCQVLMSGPIKKSASNGIIGNRGDVYRLVIAAQSKERAEKCLNYLRETFPKSSLKPAPKIGG</sequence>
<evidence type="ECO:0008006" key="4">
    <source>
        <dbReference type="Google" id="ProtNLM"/>
    </source>
</evidence>
<dbReference type="OrthoDB" id="6288609at2759"/>
<feature type="region of interest" description="Disordered" evidence="1">
    <location>
        <begin position="668"/>
        <end position="697"/>
    </location>
</feature>
<keyword evidence="3" id="KW-1185">Reference proteome</keyword>
<dbReference type="Proteomes" id="UP000267029">
    <property type="component" value="Unassembled WGS sequence"/>
</dbReference>
<feature type="region of interest" description="Disordered" evidence="1">
    <location>
        <begin position="99"/>
        <end position="118"/>
    </location>
</feature>
<feature type="region of interest" description="Disordered" evidence="1">
    <location>
        <begin position="551"/>
        <end position="572"/>
    </location>
</feature>
<feature type="compositionally biased region" description="Polar residues" evidence="1">
    <location>
        <begin position="779"/>
        <end position="800"/>
    </location>
</feature>
<feature type="compositionally biased region" description="Pro residues" evidence="1">
    <location>
        <begin position="103"/>
        <end position="114"/>
    </location>
</feature>